<dbReference type="AlphaFoldDB" id="A0A1G9AL68"/>
<dbReference type="EMBL" id="FNFE01000003">
    <property type="protein sequence ID" value="SDK27983.1"/>
    <property type="molecule type" value="Genomic_DNA"/>
</dbReference>
<dbReference type="InterPro" id="IPR022687">
    <property type="entry name" value="HTH_DTXR"/>
</dbReference>
<dbReference type="InterPro" id="IPR036388">
    <property type="entry name" value="WH-like_DNA-bd_sf"/>
</dbReference>
<gene>
    <name evidence="2" type="ORF">SAMN04515672_2788</name>
</gene>
<dbReference type="Pfam" id="PF01325">
    <property type="entry name" value="Fe_dep_repress"/>
    <property type="match status" value="1"/>
</dbReference>
<dbReference type="InterPro" id="IPR036390">
    <property type="entry name" value="WH_DNA-bd_sf"/>
</dbReference>
<proteinExistence type="predicted"/>
<dbReference type="SUPFAM" id="SSF46785">
    <property type="entry name" value="Winged helix' DNA-binding domain"/>
    <property type="match status" value="1"/>
</dbReference>
<feature type="domain" description="HTH dtxR-type" evidence="1">
    <location>
        <begin position="7"/>
        <end position="47"/>
    </location>
</feature>
<dbReference type="Proteomes" id="UP000198882">
    <property type="component" value="Unassembled WGS sequence"/>
</dbReference>
<sequence>MTNCSSRVLLRVLDERGAVETTSLADALDVHPVTVSKECHELQSDGHIRQISGGVYTITDTGERHLETLSE</sequence>
<evidence type="ECO:0000313" key="2">
    <source>
        <dbReference type="EMBL" id="SDK27983.1"/>
    </source>
</evidence>
<dbReference type="Gene3D" id="1.10.10.10">
    <property type="entry name" value="Winged helix-like DNA-binding domain superfamily/Winged helix DNA-binding domain"/>
    <property type="match status" value="1"/>
</dbReference>
<protein>
    <submittedName>
        <fullName evidence="2">Iron dependent repressor, N-terminal DNA binding domain</fullName>
    </submittedName>
</protein>
<evidence type="ECO:0000313" key="3">
    <source>
        <dbReference type="Proteomes" id="UP000198882"/>
    </source>
</evidence>
<evidence type="ECO:0000259" key="1">
    <source>
        <dbReference type="Pfam" id="PF01325"/>
    </source>
</evidence>
<reference evidence="3" key="1">
    <citation type="submission" date="2016-10" db="EMBL/GenBank/DDBJ databases">
        <authorList>
            <person name="Varghese N."/>
            <person name="Submissions S."/>
        </authorList>
    </citation>
    <scope>NUCLEOTIDE SEQUENCE [LARGE SCALE GENOMIC DNA]</scope>
    <source>
        <strain evidence="3">B4,CECT 8067,JCM 17497</strain>
    </source>
</reference>
<keyword evidence="3" id="KW-1185">Reference proteome</keyword>
<accession>A0A1G9AL68</accession>
<dbReference type="GO" id="GO:0003677">
    <property type="term" value="F:DNA binding"/>
    <property type="evidence" value="ECO:0007669"/>
    <property type="project" value="InterPro"/>
</dbReference>
<dbReference type="RefSeq" id="WP_245724210.1">
    <property type="nucleotide sequence ID" value="NZ_FNFE01000003.1"/>
</dbReference>
<organism evidence="2 3">
    <name type="scientific">Natronorubrum texcoconense</name>
    <dbReference type="NCBI Taxonomy" id="1095776"/>
    <lineage>
        <taxon>Archaea</taxon>
        <taxon>Methanobacteriati</taxon>
        <taxon>Methanobacteriota</taxon>
        <taxon>Stenosarchaea group</taxon>
        <taxon>Halobacteria</taxon>
        <taxon>Halobacteriales</taxon>
        <taxon>Natrialbaceae</taxon>
        <taxon>Natronorubrum</taxon>
    </lineage>
</organism>
<name>A0A1G9AL68_9EURY</name>